<dbReference type="PROSITE" id="PS50943">
    <property type="entry name" value="HTH_CROC1"/>
    <property type="match status" value="1"/>
</dbReference>
<dbReference type="SMART" id="SM00530">
    <property type="entry name" value="HTH_XRE"/>
    <property type="match status" value="1"/>
</dbReference>
<comment type="caution">
    <text evidence="2">The sequence shown here is derived from an EMBL/GenBank/DDBJ whole genome shotgun (WGS) entry which is preliminary data.</text>
</comment>
<name>A4BEY3_9GAMM</name>
<dbReference type="HOGENOM" id="CLU_137374_0_0_6"/>
<sequence>MPVFTEQPYLSETETSDSGSTFADRLSELIGDASVSAFARRVGLSESLIRKYLKGSEPSLSRADQIARRANVSLEWLATGCGYMYRQAEVVDQPALALADELVGRTLQEVRLIPSPLQRMTLTVSVYQFLRTHKKSDGYLDHHSGRQFAEHTVASLLNVSDDQT</sequence>
<organism evidence="2 3">
    <name type="scientific">Reinekea blandensis MED297</name>
    <dbReference type="NCBI Taxonomy" id="314283"/>
    <lineage>
        <taxon>Bacteria</taxon>
        <taxon>Pseudomonadati</taxon>
        <taxon>Pseudomonadota</taxon>
        <taxon>Gammaproteobacteria</taxon>
        <taxon>Oceanospirillales</taxon>
        <taxon>Saccharospirillaceae</taxon>
        <taxon>Reinekea</taxon>
    </lineage>
</organism>
<dbReference type="Gene3D" id="1.10.260.40">
    <property type="entry name" value="lambda repressor-like DNA-binding domains"/>
    <property type="match status" value="1"/>
</dbReference>
<feature type="domain" description="HTH cro/C1-type" evidence="1">
    <location>
        <begin position="34"/>
        <end position="77"/>
    </location>
</feature>
<evidence type="ECO:0000259" key="1">
    <source>
        <dbReference type="PROSITE" id="PS50943"/>
    </source>
</evidence>
<reference evidence="2 3" key="1">
    <citation type="submission" date="2006-02" db="EMBL/GenBank/DDBJ databases">
        <authorList>
            <person name="Pinhassi J."/>
            <person name="Pedros-Alio C."/>
            <person name="Ferriera S."/>
            <person name="Johnson J."/>
            <person name="Kravitz S."/>
            <person name="Halpern A."/>
            <person name="Remington K."/>
            <person name="Beeson K."/>
            <person name="Tran B."/>
            <person name="Rogers Y.-H."/>
            <person name="Friedman R."/>
            <person name="Venter J.C."/>
        </authorList>
    </citation>
    <scope>NUCLEOTIDE SEQUENCE [LARGE SCALE GENOMIC DNA]</scope>
    <source>
        <strain evidence="2 3">MED297</strain>
    </source>
</reference>
<evidence type="ECO:0000313" key="3">
    <source>
        <dbReference type="Proteomes" id="UP000005953"/>
    </source>
</evidence>
<dbReference type="AlphaFoldDB" id="A4BEY3"/>
<dbReference type="InterPro" id="IPR010982">
    <property type="entry name" value="Lambda_DNA-bd_dom_sf"/>
</dbReference>
<protein>
    <submittedName>
        <fullName evidence="2">Predicted transcriptional regulator</fullName>
    </submittedName>
</protein>
<accession>A4BEY3</accession>
<gene>
    <name evidence="2" type="ORF">MED297_18558</name>
</gene>
<dbReference type="SUPFAM" id="SSF47413">
    <property type="entry name" value="lambda repressor-like DNA-binding domains"/>
    <property type="match status" value="1"/>
</dbReference>
<proteinExistence type="predicted"/>
<dbReference type="OrthoDB" id="5959816at2"/>
<dbReference type="RefSeq" id="WP_008044223.1">
    <property type="nucleotide sequence ID" value="NZ_CH724151.1"/>
</dbReference>
<dbReference type="InterPro" id="IPR001387">
    <property type="entry name" value="Cro/C1-type_HTH"/>
</dbReference>
<dbReference type="EMBL" id="AAOE01000011">
    <property type="protein sequence ID" value="EAR09318.1"/>
    <property type="molecule type" value="Genomic_DNA"/>
</dbReference>
<dbReference type="CDD" id="cd00093">
    <property type="entry name" value="HTH_XRE"/>
    <property type="match status" value="1"/>
</dbReference>
<dbReference type="Pfam" id="PF01381">
    <property type="entry name" value="HTH_3"/>
    <property type="match status" value="1"/>
</dbReference>
<evidence type="ECO:0000313" key="2">
    <source>
        <dbReference type="EMBL" id="EAR09318.1"/>
    </source>
</evidence>
<dbReference type="Proteomes" id="UP000005953">
    <property type="component" value="Unassembled WGS sequence"/>
</dbReference>
<dbReference type="GO" id="GO:0003677">
    <property type="term" value="F:DNA binding"/>
    <property type="evidence" value="ECO:0007669"/>
    <property type="project" value="InterPro"/>
</dbReference>
<keyword evidence="3" id="KW-1185">Reference proteome</keyword>
<dbReference type="STRING" id="314283.MED297_18558"/>